<dbReference type="OrthoDB" id="19653at2759"/>
<dbReference type="KEGG" id="cqu:CpipJ_CPIJ018752"/>
<evidence type="ECO:0000256" key="1">
    <source>
        <dbReference type="ARBA" id="ARBA00023180"/>
    </source>
</evidence>
<dbReference type="HOGENOM" id="CLU_2608372_0_0_1"/>
<evidence type="ECO:0000313" key="4">
    <source>
        <dbReference type="EMBL" id="EDS28549.1"/>
    </source>
</evidence>
<dbReference type="VEuPathDB" id="VectorBase:CQUJHB002752"/>
<name>B0XHP2_CULQU</name>
<keyword evidence="6" id="KW-1185">Reference proteome</keyword>
<dbReference type="AlphaFoldDB" id="B0XHP2"/>
<organism>
    <name type="scientific">Culex quinquefasciatus</name>
    <name type="common">Southern house mosquito</name>
    <name type="synonym">Culex pungens</name>
    <dbReference type="NCBI Taxonomy" id="7176"/>
    <lineage>
        <taxon>Eukaryota</taxon>
        <taxon>Metazoa</taxon>
        <taxon>Ecdysozoa</taxon>
        <taxon>Arthropoda</taxon>
        <taxon>Hexapoda</taxon>
        <taxon>Insecta</taxon>
        <taxon>Pterygota</taxon>
        <taxon>Neoptera</taxon>
        <taxon>Endopterygota</taxon>
        <taxon>Diptera</taxon>
        <taxon>Nematocera</taxon>
        <taxon>Culicoidea</taxon>
        <taxon>Culicidae</taxon>
        <taxon>Culicinae</taxon>
        <taxon>Culicini</taxon>
        <taxon>Culex</taxon>
        <taxon>Culex</taxon>
    </lineage>
</organism>
<feature type="domain" description="Carboxylesterase type B" evidence="3">
    <location>
        <begin position="38"/>
        <end position="78"/>
    </location>
</feature>
<dbReference type="InterPro" id="IPR002018">
    <property type="entry name" value="CarbesteraseB"/>
</dbReference>
<dbReference type="VEuPathDB" id="VectorBase:CPIJ018752"/>
<proteinExistence type="predicted"/>
<dbReference type="EnsemblMetazoa" id="CPIJ018752-RA">
    <property type="protein sequence ID" value="CPIJ018752-PA"/>
    <property type="gene ID" value="CPIJ018752"/>
</dbReference>
<dbReference type="SUPFAM" id="SSF53474">
    <property type="entry name" value="alpha/beta-Hydrolases"/>
    <property type="match status" value="1"/>
</dbReference>
<evidence type="ECO:0000256" key="2">
    <source>
        <dbReference type="SAM" id="SignalP"/>
    </source>
</evidence>
<feature type="chain" id="PRO_5011409598" evidence="2">
    <location>
        <begin position="31"/>
        <end position="79"/>
    </location>
</feature>
<evidence type="ECO:0000313" key="6">
    <source>
        <dbReference type="Proteomes" id="UP000002320"/>
    </source>
</evidence>
<dbReference type="InterPro" id="IPR029058">
    <property type="entry name" value="AB_hydrolase_fold"/>
</dbReference>
<reference evidence="5" key="2">
    <citation type="submission" date="2021-02" db="UniProtKB">
        <authorList>
            <consortium name="EnsemblMetazoa"/>
        </authorList>
    </citation>
    <scope>IDENTIFICATION</scope>
    <source>
        <strain evidence="5">JHB</strain>
    </source>
</reference>
<keyword evidence="1" id="KW-0325">Glycoprotein</keyword>
<gene>
    <name evidence="5" type="primary">6053001</name>
    <name evidence="4" type="ORF">CpipJ_CPIJ018752</name>
</gene>
<sequence>MSHKKIFGNWSKSLLLLLSVLLVLNYNARARTSDRLKVTMPHGGVLVGRYLHSFTGRGILAFLGVPYAKPPVGDLRFKD</sequence>
<dbReference type="STRING" id="7176.B0XHP2"/>
<dbReference type="Gene3D" id="3.40.50.1820">
    <property type="entry name" value="alpha/beta hydrolase"/>
    <property type="match status" value="1"/>
</dbReference>
<dbReference type="EMBL" id="DS233186">
    <property type="protein sequence ID" value="EDS28549.1"/>
    <property type="molecule type" value="Genomic_DNA"/>
</dbReference>
<keyword evidence="2" id="KW-0732">Signal</keyword>
<dbReference type="Pfam" id="PF00135">
    <property type="entry name" value="COesterase"/>
    <property type="match status" value="1"/>
</dbReference>
<protein>
    <submittedName>
        <fullName evidence="4 5">Juvenile hormone esterase</fullName>
    </submittedName>
</protein>
<accession>B0XHP2</accession>
<feature type="signal peptide" evidence="2">
    <location>
        <begin position="1"/>
        <end position="30"/>
    </location>
</feature>
<evidence type="ECO:0000313" key="5">
    <source>
        <dbReference type="EnsemblMetazoa" id="CPIJ018752-PA"/>
    </source>
</evidence>
<dbReference type="InParanoid" id="B0XHP2"/>
<evidence type="ECO:0000259" key="3">
    <source>
        <dbReference type="Pfam" id="PF00135"/>
    </source>
</evidence>
<dbReference type="Proteomes" id="UP000002320">
    <property type="component" value="Unassembled WGS sequence"/>
</dbReference>
<reference evidence="4" key="1">
    <citation type="submission" date="2007-03" db="EMBL/GenBank/DDBJ databases">
        <title>Annotation of Culex pipiens quinquefasciatus.</title>
        <authorList>
            <consortium name="The Broad Institute Genome Sequencing Platform"/>
            <person name="Atkinson P.W."/>
            <person name="Hemingway J."/>
            <person name="Christensen B.M."/>
            <person name="Higgs S."/>
            <person name="Kodira C."/>
            <person name="Hannick L."/>
            <person name="Megy K."/>
            <person name="O'Leary S."/>
            <person name="Pearson M."/>
            <person name="Haas B.J."/>
            <person name="Mauceli E."/>
            <person name="Wortman J.R."/>
            <person name="Lee N.H."/>
            <person name="Guigo R."/>
            <person name="Stanke M."/>
            <person name="Alvarado L."/>
            <person name="Amedeo P."/>
            <person name="Antoine C.H."/>
            <person name="Arensburger P."/>
            <person name="Bidwell S.L."/>
            <person name="Crawford M."/>
            <person name="Camaro F."/>
            <person name="Devon K."/>
            <person name="Engels R."/>
            <person name="Hammond M."/>
            <person name="Howarth C."/>
            <person name="Koehrsen M."/>
            <person name="Lawson D."/>
            <person name="Montgomery P."/>
            <person name="Nene V."/>
            <person name="Nusbaum C."/>
            <person name="Puiu D."/>
            <person name="Romero-Severson J."/>
            <person name="Severson D.W."/>
            <person name="Shumway M."/>
            <person name="Sisk P."/>
            <person name="Stolte C."/>
            <person name="Zeng Q."/>
            <person name="Eisenstadt E."/>
            <person name="Fraser-Liggett C."/>
            <person name="Strausberg R."/>
            <person name="Galagan J."/>
            <person name="Birren B."/>
            <person name="Collins F.H."/>
        </authorList>
    </citation>
    <scope>NUCLEOTIDE SEQUENCE [LARGE SCALE GENOMIC DNA]</scope>
    <source>
        <strain evidence="4">JHB</strain>
    </source>
</reference>